<feature type="transmembrane region" description="Helical" evidence="1">
    <location>
        <begin position="6"/>
        <end position="29"/>
    </location>
</feature>
<dbReference type="EMBL" id="KZ821631">
    <property type="protein sequence ID" value="PYH67165.1"/>
    <property type="molecule type" value="Genomic_DNA"/>
</dbReference>
<keyword evidence="1" id="KW-1133">Transmembrane helix</keyword>
<accession>A0A319B470</accession>
<reference evidence="2" key="1">
    <citation type="submission" date="2016-12" db="EMBL/GenBank/DDBJ databases">
        <title>The genomes of Aspergillus section Nigri reveals drivers in fungal speciation.</title>
        <authorList>
            <consortium name="DOE Joint Genome Institute"/>
            <person name="Vesth T.C."/>
            <person name="Nybo J."/>
            <person name="Theobald S."/>
            <person name="Brandl J."/>
            <person name="Frisvad J.C."/>
            <person name="Nielsen K.F."/>
            <person name="Lyhne E.K."/>
            <person name="Kogle M.E."/>
            <person name="Kuo A."/>
            <person name="Riley R."/>
            <person name="Clum A."/>
            <person name="Nolan M."/>
            <person name="Lipzen A."/>
            <person name="Salamov A."/>
            <person name="Henrissat B."/>
            <person name="Wiebenga A."/>
            <person name="De Vries R.P."/>
            <person name="Grigoriev I.V."/>
            <person name="Mortensen U.H."/>
            <person name="Andersen M.R."/>
            <person name="Baker S.E."/>
        </authorList>
    </citation>
    <scope>NUCLEOTIDE SEQUENCE [LARGE SCALE GENOMIC DNA]</scope>
    <source>
        <strain evidence="2">CBS 113365</strain>
    </source>
</reference>
<protein>
    <submittedName>
        <fullName evidence="2">Uncharacterized protein</fullName>
    </submittedName>
</protein>
<gene>
    <name evidence="2" type="ORF">BO88DRAFT_406377</name>
</gene>
<dbReference type="RefSeq" id="XP_025560959.1">
    <property type="nucleotide sequence ID" value="XM_025707137.1"/>
</dbReference>
<keyword evidence="3" id="KW-1185">Reference proteome</keyword>
<evidence type="ECO:0000256" key="1">
    <source>
        <dbReference type="SAM" id="Phobius"/>
    </source>
</evidence>
<organism evidence="2 3">
    <name type="scientific">Aspergillus vadensis (strain CBS 113365 / IMI 142717 / IBT 24658)</name>
    <dbReference type="NCBI Taxonomy" id="1448311"/>
    <lineage>
        <taxon>Eukaryota</taxon>
        <taxon>Fungi</taxon>
        <taxon>Dikarya</taxon>
        <taxon>Ascomycota</taxon>
        <taxon>Pezizomycotina</taxon>
        <taxon>Eurotiomycetes</taxon>
        <taxon>Eurotiomycetidae</taxon>
        <taxon>Eurotiales</taxon>
        <taxon>Aspergillaceae</taxon>
        <taxon>Aspergillus</taxon>
        <taxon>Aspergillus subgen. Circumdati</taxon>
    </lineage>
</organism>
<evidence type="ECO:0000313" key="3">
    <source>
        <dbReference type="Proteomes" id="UP000248405"/>
    </source>
</evidence>
<evidence type="ECO:0000313" key="2">
    <source>
        <dbReference type="EMBL" id="PYH67165.1"/>
    </source>
</evidence>
<keyword evidence="1" id="KW-0472">Membrane</keyword>
<dbReference type="GeneID" id="37211729"/>
<proteinExistence type="predicted"/>
<sequence length="51" mass="5827">MGYHGALFAFSFLFLMLATYIDIWGIFAYRPNAENEQVSTEFCGLTRNNGK</sequence>
<name>A0A319B470_ASPVC</name>
<keyword evidence="1" id="KW-0812">Transmembrane</keyword>
<dbReference type="AlphaFoldDB" id="A0A319B470"/>
<dbReference type="Proteomes" id="UP000248405">
    <property type="component" value="Unassembled WGS sequence"/>
</dbReference>